<feature type="transmembrane region" description="Helical" evidence="9">
    <location>
        <begin position="280"/>
        <end position="302"/>
    </location>
</feature>
<dbReference type="GO" id="GO:0005315">
    <property type="term" value="F:phosphate transmembrane transporter activity"/>
    <property type="evidence" value="ECO:0007669"/>
    <property type="project" value="InterPro"/>
</dbReference>
<organism evidence="12 13">
    <name type="scientific">Aliiroseovarius crassostreae</name>
    <dbReference type="NCBI Taxonomy" id="154981"/>
    <lineage>
        <taxon>Bacteria</taxon>
        <taxon>Pseudomonadati</taxon>
        <taxon>Pseudomonadota</taxon>
        <taxon>Alphaproteobacteria</taxon>
        <taxon>Rhodobacterales</taxon>
        <taxon>Paracoccaceae</taxon>
        <taxon>Aliiroseovarius</taxon>
    </lineage>
</organism>
<name>A0A9Q9HDN7_9RHOB</name>
<feature type="transmembrane region" description="Helical" evidence="9">
    <location>
        <begin position="429"/>
        <end position="450"/>
    </location>
</feature>
<keyword evidence="7 9" id="KW-1133">Transmembrane helix</keyword>
<evidence type="ECO:0000256" key="5">
    <source>
        <dbReference type="ARBA" id="ARBA00022475"/>
    </source>
</evidence>
<sequence length="458" mass="49672">MTDFTATGLSGKDLPEQARQGSSSLLEQDERTRKRNASERRFRAYGISAIAIGLVFLIVLISSIFFKGVGAFQQTTITLQVELLEAKLDKSGQRDIEKIKKVTTFGYNPLIDAAIKRALDAAGIESPFKKGKELRKLLSSGAAAQIRDFVIANPDRIGDTVEFKLLASSRVDGYLKDRVSRDSLARDKNLTPDHLDLVDGLRAAGSLRKSFNLGFITGADASESRPEQAGIGVSMLGSFYMMLVVLAAALPIGVAASIYLEEFARQNWFTDLIEVNISNLAAVPSIVFGILGLAVFIQFAHLPQSAPLVGGLVLTLMTLPTIIISTRASLKAVPPSIREAALGIGASKMQTVFHHVLPLAMPGILTGTIIGLAQALGETAPLLLIGMVGYIASNRPDGIIEGFLSPNSAMPAQIYEWAKRADPAYYERAWGGIIILLAFLMSMNIIAILLRRRFERRW</sequence>
<reference evidence="12" key="1">
    <citation type="submission" date="2021-08" db="EMBL/GenBank/DDBJ databases">
        <authorList>
            <person name="Nwanade C."/>
            <person name="Wang M."/>
            <person name="Masoudi A."/>
            <person name="Yu Z."/>
            <person name="Liu J."/>
        </authorList>
    </citation>
    <scope>NUCLEOTIDE SEQUENCE</scope>
    <source>
        <strain evidence="12">S056</strain>
    </source>
</reference>
<evidence type="ECO:0000256" key="3">
    <source>
        <dbReference type="ARBA" id="ARBA00016864"/>
    </source>
</evidence>
<dbReference type="AlphaFoldDB" id="A0A9Q9HDN7"/>
<dbReference type="RefSeq" id="WP_259806704.1">
    <property type="nucleotide sequence ID" value="NZ_CP080776.1"/>
</dbReference>
<dbReference type="GO" id="GO:0005886">
    <property type="term" value="C:plasma membrane"/>
    <property type="evidence" value="ECO:0007669"/>
    <property type="project" value="UniProtKB-SubCell"/>
</dbReference>
<evidence type="ECO:0000313" key="12">
    <source>
        <dbReference type="EMBL" id="UWP96657.1"/>
    </source>
</evidence>
<feature type="transmembrane region" description="Helical" evidence="9">
    <location>
        <begin position="239"/>
        <end position="260"/>
    </location>
</feature>
<dbReference type="PROSITE" id="PS50928">
    <property type="entry name" value="ABC_TM1"/>
    <property type="match status" value="1"/>
</dbReference>
<dbReference type="SUPFAM" id="SSF161098">
    <property type="entry name" value="MetI-like"/>
    <property type="match status" value="1"/>
</dbReference>
<dbReference type="PANTHER" id="PTHR43470:SF5">
    <property type="entry name" value="PHOSPHATE TRANSPORT SYSTEM PERMEASE PROTEIN PSTA"/>
    <property type="match status" value="1"/>
</dbReference>
<comment type="subcellular location">
    <subcellularLocation>
        <location evidence="9">Cell inner membrane</location>
        <topology evidence="9">Multi-pass membrane protein</topology>
    </subcellularLocation>
    <subcellularLocation>
        <location evidence="1">Cell membrane</location>
        <topology evidence="1">Multi-pass membrane protein</topology>
    </subcellularLocation>
</comment>
<dbReference type="InterPro" id="IPR024573">
    <property type="entry name" value="DUF3333"/>
</dbReference>
<dbReference type="NCBIfam" id="TIGR00974">
    <property type="entry name" value="3a0107s02c"/>
    <property type="match status" value="1"/>
</dbReference>
<comment type="similarity">
    <text evidence="2 9">Belongs to the binding-protein-dependent transport system permease family. CysTW subfamily.</text>
</comment>
<dbReference type="Pfam" id="PF00528">
    <property type="entry name" value="BPD_transp_1"/>
    <property type="match status" value="1"/>
</dbReference>
<dbReference type="Proteomes" id="UP001057991">
    <property type="component" value="Chromosome"/>
</dbReference>
<feature type="region of interest" description="Disordered" evidence="10">
    <location>
        <begin position="1"/>
        <end position="33"/>
    </location>
</feature>
<evidence type="ECO:0000256" key="10">
    <source>
        <dbReference type="SAM" id="MobiDB-lite"/>
    </source>
</evidence>
<gene>
    <name evidence="12" type="primary">pstA</name>
    <name evidence="12" type="ORF">K3X48_06690</name>
</gene>
<keyword evidence="5 9" id="KW-1003">Cell membrane</keyword>
<dbReference type="EMBL" id="CP080776">
    <property type="protein sequence ID" value="UWP96657.1"/>
    <property type="molecule type" value="Genomic_DNA"/>
</dbReference>
<dbReference type="InterPro" id="IPR005672">
    <property type="entry name" value="Phosphate_PstA"/>
</dbReference>
<dbReference type="PANTHER" id="PTHR43470">
    <property type="entry name" value="PHOSPHATE TRANSPORT SYSTEM PERMEASE PROTEIN PSTA-RELATED"/>
    <property type="match status" value="1"/>
</dbReference>
<evidence type="ECO:0000256" key="7">
    <source>
        <dbReference type="ARBA" id="ARBA00022989"/>
    </source>
</evidence>
<dbReference type="GO" id="GO:0035435">
    <property type="term" value="P:phosphate ion transmembrane transport"/>
    <property type="evidence" value="ECO:0007669"/>
    <property type="project" value="InterPro"/>
</dbReference>
<accession>A0A9Q9HDN7</accession>
<dbReference type="CDD" id="cd06261">
    <property type="entry name" value="TM_PBP2"/>
    <property type="match status" value="1"/>
</dbReference>
<keyword evidence="8 9" id="KW-0472">Membrane</keyword>
<feature type="domain" description="ABC transmembrane type-1" evidence="11">
    <location>
        <begin position="235"/>
        <end position="447"/>
    </location>
</feature>
<dbReference type="InterPro" id="IPR000515">
    <property type="entry name" value="MetI-like"/>
</dbReference>
<dbReference type="Pfam" id="PF11812">
    <property type="entry name" value="DUF3333"/>
    <property type="match status" value="1"/>
</dbReference>
<feature type="transmembrane region" description="Helical" evidence="9">
    <location>
        <begin position="308"/>
        <end position="330"/>
    </location>
</feature>
<dbReference type="Gene3D" id="1.10.3720.10">
    <property type="entry name" value="MetI-like"/>
    <property type="match status" value="1"/>
</dbReference>
<evidence type="ECO:0000313" key="13">
    <source>
        <dbReference type="Proteomes" id="UP001057991"/>
    </source>
</evidence>
<dbReference type="InterPro" id="IPR035906">
    <property type="entry name" value="MetI-like_sf"/>
</dbReference>
<feature type="transmembrane region" description="Helical" evidence="9">
    <location>
        <begin position="42"/>
        <end position="66"/>
    </location>
</feature>
<keyword evidence="6 9" id="KW-0812">Transmembrane</keyword>
<evidence type="ECO:0000256" key="9">
    <source>
        <dbReference type="RuleBase" id="RU363043"/>
    </source>
</evidence>
<proteinExistence type="inferred from homology"/>
<feature type="transmembrane region" description="Helical" evidence="9">
    <location>
        <begin position="351"/>
        <end position="373"/>
    </location>
</feature>
<evidence type="ECO:0000256" key="4">
    <source>
        <dbReference type="ARBA" id="ARBA00022448"/>
    </source>
</evidence>
<keyword evidence="4" id="KW-0813">Transport</keyword>
<evidence type="ECO:0000256" key="8">
    <source>
        <dbReference type="ARBA" id="ARBA00023136"/>
    </source>
</evidence>
<evidence type="ECO:0000256" key="2">
    <source>
        <dbReference type="ARBA" id="ARBA00007069"/>
    </source>
</evidence>
<protein>
    <recommendedName>
        <fullName evidence="3 9">Phosphate transport system permease protein PstA</fullName>
    </recommendedName>
</protein>
<evidence type="ECO:0000259" key="11">
    <source>
        <dbReference type="PROSITE" id="PS50928"/>
    </source>
</evidence>
<evidence type="ECO:0000256" key="1">
    <source>
        <dbReference type="ARBA" id="ARBA00004651"/>
    </source>
</evidence>
<evidence type="ECO:0000256" key="6">
    <source>
        <dbReference type="ARBA" id="ARBA00022692"/>
    </source>
</evidence>